<dbReference type="KEGG" id="acx:Achr_5070"/>
<keyword evidence="2" id="KW-0695">RNA-directed DNA polymerase</keyword>
<dbReference type="InterPro" id="IPR000477">
    <property type="entry name" value="RT_dom"/>
</dbReference>
<dbReference type="NCBIfam" id="NF041747">
    <property type="entry name" value="Drt3a"/>
    <property type="match status" value="1"/>
</dbReference>
<dbReference type="HOGENOM" id="CLU_044812_0_0_6"/>
<accession>A0A0C4WPD9</accession>
<evidence type="ECO:0000313" key="3">
    <source>
        <dbReference type="Proteomes" id="UP000068210"/>
    </source>
</evidence>
<feature type="domain" description="Reverse transcriptase" evidence="1">
    <location>
        <begin position="1"/>
        <end position="264"/>
    </location>
</feature>
<reference evidence="2 3" key="1">
    <citation type="journal article" date="2015" name="PLoS ONE">
        <title>Azotobacter Genomes: The Genome of Azotobacter chroococcum NCIMB 8003 (ATCC 4412).</title>
        <authorList>
            <person name="Robson R.L."/>
            <person name="Jones R."/>
            <person name="Robson R.M."/>
            <person name="Schwartz A."/>
            <person name="Richardson T.H."/>
        </authorList>
    </citation>
    <scope>NUCLEOTIDE SEQUENCE [LARGE SCALE GENOMIC DNA]</scope>
    <source>
        <strain evidence="2 3">NCIMB 8003</strain>
    </source>
</reference>
<dbReference type="CDD" id="cd01646">
    <property type="entry name" value="RT_Bac_retron_I"/>
    <property type="match status" value="1"/>
</dbReference>
<dbReference type="STRING" id="1328314.Achr_5070"/>
<gene>
    <name evidence="2" type="ORF">Achr_5070</name>
</gene>
<sequence length="420" mass="48099">MFDQSFNQVSISRMLKKSDFLSTPRLRNPSIKAQKIEAAIERARQGFSGITFLSETKVKKKTIYRIENFSDELVLRKINTNIKNLIKIPNTSRDTITANIKSLLSEGVAYKIYRLDIKGYYESFDTAEVISTISSMPKLSLLTKRMVKEILTQHISNGGLGVPRGLALSATLSEAMMLSFDKSVRELPGVFFYSRYVDDIIIITSGNESEENFKKTVSELLPSGLGLNEHKTRVCLAPNDVQPYKSNQPPPAAVLSFEFLGYQFTVCEPPKSDNRSPFRAVQLDIAESKVKKIKTRMTRALISYCNNRNFDLLEARFKHLTSNFSVLDADRERKRLAGIFYNYHRIDVENSKALKQLDGYLKKTALSGHGTVFDDFFCKTTVAQRRRLLKFSFERGFREKTFMHFSQENLKLLQECWAYV</sequence>
<dbReference type="PROSITE" id="PS50878">
    <property type="entry name" value="RT_POL"/>
    <property type="match status" value="1"/>
</dbReference>
<dbReference type="GO" id="GO:0003964">
    <property type="term" value="F:RNA-directed DNA polymerase activity"/>
    <property type="evidence" value="ECO:0007669"/>
    <property type="project" value="UniProtKB-KW"/>
</dbReference>
<keyword evidence="2" id="KW-0808">Transferase</keyword>
<name>A0A0C4WPD9_9GAMM</name>
<dbReference type="EMBL" id="CP010415">
    <property type="protein sequence ID" value="AJE20012.1"/>
    <property type="molecule type" value="Genomic_DNA"/>
</dbReference>
<dbReference type="InterPro" id="IPR043502">
    <property type="entry name" value="DNA/RNA_pol_sf"/>
</dbReference>
<dbReference type="Pfam" id="PF00078">
    <property type="entry name" value="RVT_1"/>
    <property type="match status" value="1"/>
</dbReference>
<keyword evidence="3" id="KW-1185">Reference proteome</keyword>
<organism evidence="2 3">
    <name type="scientific">Azotobacter chroococcum NCIMB 8003</name>
    <dbReference type="NCBI Taxonomy" id="1328314"/>
    <lineage>
        <taxon>Bacteria</taxon>
        <taxon>Pseudomonadati</taxon>
        <taxon>Pseudomonadota</taxon>
        <taxon>Gammaproteobacteria</taxon>
        <taxon>Pseudomonadales</taxon>
        <taxon>Pseudomonadaceae</taxon>
        <taxon>Azotobacter</taxon>
    </lineage>
</organism>
<evidence type="ECO:0000313" key="2">
    <source>
        <dbReference type="EMBL" id="AJE20012.1"/>
    </source>
</evidence>
<dbReference type="AlphaFoldDB" id="A0A0C4WPD9"/>
<evidence type="ECO:0000259" key="1">
    <source>
        <dbReference type="PROSITE" id="PS50878"/>
    </source>
</evidence>
<proteinExistence type="predicted"/>
<keyword evidence="2" id="KW-0548">Nucleotidyltransferase</keyword>
<dbReference type="SUPFAM" id="SSF56672">
    <property type="entry name" value="DNA/RNA polymerases"/>
    <property type="match status" value="1"/>
</dbReference>
<protein>
    <submittedName>
        <fullName evidence="2">Phage-related reverse transcriptase/maturase family protein</fullName>
    </submittedName>
</protein>
<dbReference type="Proteomes" id="UP000068210">
    <property type="component" value="Chromosome"/>
</dbReference>